<evidence type="ECO:0000313" key="2">
    <source>
        <dbReference type="Proteomes" id="UP000184447"/>
    </source>
</evidence>
<dbReference type="AlphaFoldDB" id="A0A1M5SCD5"/>
<gene>
    <name evidence="1" type="ORF">SAMN02745207_00863</name>
</gene>
<name>A0A1M5SCD5_9CLOT</name>
<dbReference type="EMBL" id="FQXM01000004">
    <property type="protein sequence ID" value="SHH36135.1"/>
    <property type="molecule type" value="Genomic_DNA"/>
</dbReference>
<evidence type="ECO:0000313" key="1">
    <source>
        <dbReference type="EMBL" id="SHH36135.1"/>
    </source>
</evidence>
<keyword evidence="2" id="KW-1185">Reference proteome</keyword>
<accession>A0A1M5SCD5</accession>
<dbReference type="RefSeq" id="WP_073337199.1">
    <property type="nucleotide sequence ID" value="NZ_FQXM01000004.1"/>
</dbReference>
<sequence>MLDLYKLLNAKFDEMNLKNVEIYNAKPSIVTVFPSIILNFENVFEFEKYREDIQIDIDIFSNNDSIVEIETIVNTIDNALNRLNYNDEDLNCIIYRQNVWKFYLDETNENDTTIIKRRKLKYVIKKYE</sequence>
<proteinExistence type="predicted"/>
<dbReference type="STRING" id="1121316.SAMN02745207_00863"/>
<protein>
    <submittedName>
        <fullName evidence="1">Uncharacterized protein</fullName>
    </submittedName>
</protein>
<reference evidence="1 2" key="1">
    <citation type="submission" date="2016-11" db="EMBL/GenBank/DDBJ databases">
        <authorList>
            <person name="Jaros S."/>
            <person name="Januszkiewicz K."/>
            <person name="Wedrychowicz H."/>
        </authorList>
    </citation>
    <scope>NUCLEOTIDE SEQUENCE [LARGE SCALE GENOMIC DNA]</scope>
    <source>
        <strain evidence="1 2">DSM 8605</strain>
    </source>
</reference>
<organism evidence="1 2">
    <name type="scientific">Clostridium grantii DSM 8605</name>
    <dbReference type="NCBI Taxonomy" id="1121316"/>
    <lineage>
        <taxon>Bacteria</taxon>
        <taxon>Bacillati</taxon>
        <taxon>Bacillota</taxon>
        <taxon>Clostridia</taxon>
        <taxon>Eubacteriales</taxon>
        <taxon>Clostridiaceae</taxon>
        <taxon>Clostridium</taxon>
    </lineage>
</organism>
<dbReference type="Proteomes" id="UP000184447">
    <property type="component" value="Unassembled WGS sequence"/>
</dbReference>